<dbReference type="PROSITE" id="PS51741">
    <property type="entry name" value="F_BAR"/>
    <property type="match status" value="1"/>
</dbReference>
<keyword evidence="17" id="KW-1185">Reference proteome</keyword>
<dbReference type="GeneTree" id="ENSGT00950000183047"/>
<dbReference type="GO" id="GO:0005886">
    <property type="term" value="C:plasma membrane"/>
    <property type="evidence" value="ECO:0007669"/>
    <property type="project" value="UniProtKB-SubCell"/>
</dbReference>
<dbReference type="GO" id="GO:0007165">
    <property type="term" value="P:signal transduction"/>
    <property type="evidence" value="ECO:0007669"/>
    <property type="project" value="InterPro"/>
</dbReference>
<evidence type="ECO:0000256" key="7">
    <source>
        <dbReference type="ARBA" id="ARBA00022583"/>
    </source>
</evidence>
<evidence type="ECO:0000313" key="17">
    <source>
        <dbReference type="Proteomes" id="UP000694388"/>
    </source>
</evidence>
<keyword evidence="9" id="KW-0472">Membrane</keyword>
<evidence type="ECO:0000256" key="5">
    <source>
        <dbReference type="ARBA" id="ARBA00022475"/>
    </source>
</evidence>
<dbReference type="PANTHER" id="PTHR15735">
    <property type="entry name" value="FCH AND DOUBLE SH3 DOMAINS PROTEIN"/>
    <property type="match status" value="1"/>
</dbReference>
<dbReference type="GO" id="GO:0006897">
    <property type="term" value="P:endocytosis"/>
    <property type="evidence" value="ECO:0007669"/>
    <property type="project" value="UniProtKB-KW"/>
</dbReference>
<dbReference type="SMART" id="SM00055">
    <property type="entry name" value="FCH"/>
    <property type="match status" value="1"/>
</dbReference>
<keyword evidence="6" id="KW-0963">Cytoplasm</keyword>
<evidence type="ECO:0000256" key="6">
    <source>
        <dbReference type="ARBA" id="ARBA00022490"/>
    </source>
</evidence>
<dbReference type="PANTHER" id="PTHR15735:SF12">
    <property type="entry name" value="CDC42-INTERACTING PROTEIN 4, ISOFORM B"/>
    <property type="match status" value="1"/>
</dbReference>
<dbReference type="GO" id="GO:0005938">
    <property type="term" value="C:cell cortex"/>
    <property type="evidence" value="ECO:0007669"/>
    <property type="project" value="UniProtKB-SubCell"/>
</dbReference>
<dbReference type="Ensembl" id="ENSEBUT00000018677.1">
    <property type="protein sequence ID" value="ENSEBUP00000018100.1"/>
    <property type="gene ID" value="ENSEBUG00000011289.1"/>
</dbReference>
<dbReference type="InterPro" id="IPR027267">
    <property type="entry name" value="AH/BAR_dom_sf"/>
</dbReference>
<feature type="compositionally biased region" description="Basic and acidic residues" evidence="12">
    <location>
        <begin position="141"/>
        <end position="166"/>
    </location>
</feature>
<keyword evidence="4 10" id="KW-0728">SH3 domain</keyword>
<dbReference type="InterPro" id="IPR031160">
    <property type="entry name" value="F_BAR_dom"/>
</dbReference>
<dbReference type="CDD" id="cd11911">
    <property type="entry name" value="SH3_CIP4-like"/>
    <property type="match status" value="1"/>
</dbReference>
<keyword evidence="8 11" id="KW-0175">Coiled coil</keyword>
<evidence type="ECO:0000256" key="4">
    <source>
        <dbReference type="ARBA" id="ARBA00022443"/>
    </source>
</evidence>
<dbReference type="InterPro" id="IPR057870">
    <property type="entry name" value="HR1_TOCA"/>
</dbReference>
<name>A0A8C4QNG7_EPTBU</name>
<dbReference type="SUPFAM" id="SSF103657">
    <property type="entry name" value="BAR/IMD domain-like"/>
    <property type="match status" value="1"/>
</dbReference>
<feature type="compositionally biased region" description="Basic and acidic residues" evidence="12">
    <location>
        <begin position="187"/>
        <end position="196"/>
    </location>
</feature>
<dbReference type="PROSITE" id="PS51860">
    <property type="entry name" value="REM_1"/>
    <property type="match status" value="1"/>
</dbReference>
<feature type="domain" description="F-BAR" evidence="14">
    <location>
        <begin position="7"/>
        <end position="270"/>
    </location>
</feature>
<dbReference type="Pfam" id="PF00611">
    <property type="entry name" value="FCH"/>
    <property type="match status" value="1"/>
</dbReference>
<feature type="domain" description="REM-1" evidence="15">
    <location>
        <begin position="330"/>
        <end position="407"/>
    </location>
</feature>
<evidence type="ECO:0000256" key="11">
    <source>
        <dbReference type="PROSITE-ProRule" id="PRU01077"/>
    </source>
</evidence>
<reference evidence="16" key="2">
    <citation type="submission" date="2025-09" db="UniProtKB">
        <authorList>
            <consortium name="Ensembl"/>
        </authorList>
    </citation>
    <scope>IDENTIFICATION</scope>
</reference>
<feature type="region of interest" description="Disordered" evidence="12">
    <location>
        <begin position="125"/>
        <end position="196"/>
    </location>
</feature>
<keyword evidence="7" id="KW-0254">Endocytosis</keyword>
<dbReference type="SMART" id="SM00326">
    <property type="entry name" value="SH3"/>
    <property type="match status" value="1"/>
</dbReference>
<comment type="subcellular location">
    <subcellularLocation>
        <location evidence="1">Cell membrane</location>
    </subcellularLocation>
    <subcellularLocation>
        <location evidence="2">Cytoplasm</location>
        <location evidence="2">Cell cortex</location>
    </subcellularLocation>
</comment>
<evidence type="ECO:0000256" key="9">
    <source>
        <dbReference type="ARBA" id="ARBA00023136"/>
    </source>
</evidence>
<evidence type="ECO:0000259" key="14">
    <source>
        <dbReference type="PROSITE" id="PS51741"/>
    </source>
</evidence>
<evidence type="ECO:0000256" key="10">
    <source>
        <dbReference type="PROSITE-ProRule" id="PRU00192"/>
    </source>
</evidence>
<dbReference type="FunFam" id="1.20.1270.60:FF:000002">
    <property type="entry name" value="Formin-binding protein 1-like isoform 1"/>
    <property type="match status" value="1"/>
</dbReference>
<comment type="similarity">
    <text evidence="3">Belongs to the FNBP1 family.</text>
</comment>
<dbReference type="Gene3D" id="6.10.140.470">
    <property type="match status" value="1"/>
</dbReference>
<dbReference type="Gene3D" id="2.30.30.40">
    <property type="entry name" value="SH3 Domains"/>
    <property type="match status" value="1"/>
</dbReference>
<dbReference type="Pfam" id="PF00018">
    <property type="entry name" value="SH3_1"/>
    <property type="match status" value="1"/>
</dbReference>
<sequence length="515" mass="59799">MSTNGPSDWGTELWDQFDNLERHTQWKIDFLERFSKFTKERIEVEENYAKHMRQLVKRYQIKKGSKEDDECQFSMCEAFQMLLSELGDYAGQREVLAEGQKENGLQPLTLCVVVSRQQRRKLLQEGRKLQNQLDNSAKQLEMTKRRYERDHRESEKMQMHVEKVEQESAGNKQDVDKVKQQSQQKQQLEEESKREYAAQLESFNEAQRNHYLHTFPSTLQKLQKTDEQSTLLLQQCMMCPATQEKAVMPIIDKCIDGIIGAAKTISPAKDVELVVKMYKSGFEPPGNVIFEDLSRQTLNGASSENSIYRRQKIWPWRKTKATSPAEDFSHLPPEQRRRKLQERIDELQKSISKEVDEQKGLMKMKDVYIKNSKLGNPASLEPQLVEAAARISRLEDELKKYQVWMSSAENKIQHRHSDGSILHSSHLIQPSAPSHIVQRNISVDEFDDFDDDYDGNEILWCHVLYDFKAQGTDTVSVNKGDKLRVVEKDHGDGWTRVQPRVGGEGYVPTTYIKTL</sequence>
<dbReference type="InterPro" id="IPR036028">
    <property type="entry name" value="SH3-like_dom_sf"/>
</dbReference>
<evidence type="ECO:0000256" key="12">
    <source>
        <dbReference type="SAM" id="MobiDB-lite"/>
    </source>
</evidence>
<dbReference type="AlphaFoldDB" id="A0A8C4QNG7"/>
<evidence type="ECO:0000256" key="8">
    <source>
        <dbReference type="ARBA" id="ARBA00023054"/>
    </source>
</evidence>
<evidence type="ECO:0000259" key="13">
    <source>
        <dbReference type="PROSITE" id="PS50002"/>
    </source>
</evidence>
<proteinExistence type="inferred from homology"/>
<reference evidence="16" key="1">
    <citation type="submission" date="2025-08" db="UniProtKB">
        <authorList>
            <consortium name="Ensembl"/>
        </authorList>
    </citation>
    <scope>IDENTIFICATION</scope>
</reference>
<dbReference type="PROSITE" id="PS50002">
    <property type="entry name" value="SH3"/>
    <property type="match status" value="1"/>
</dbReference>
<accession>A0A8C4QNG7</accession>
<evidence type="ECO:0000256" key="1">
    <source>
        <dbReference type="ARBA" id="ARBA00004236"/>
    </source>
</evidence>
<dbReference type="InterPro" id="IPR011072">
    <property type="entry name" value="HR1_rho-bd"/>
</dbReference>
<evidence type="ECO:0000256" key="2">
    <source>
        <dbReference type="ARBA" id="ARBA00004544"/>
    </source>
</evidence>
<feature type="compositionally biased region" description="Polar residues" evidence="12">
    <location>
        <begin position="129"/>
        <end position="138"/>
    </location>
</feature>
<dbReference type="InterPro" id="IPR001452">
    <property type="entry name" value="SH3_domain"/>
</dbReference>
<dbReference type="Gene3D" id="1.20.1270.60">
    <property type="entry name" value="Arfaptin homology (AH) domain/BAR domain"/>
    <property type="match status" value="1"/>
</dbReference>
<dbReference type="Proteomes" id="UP000694388">
    <property type="component" value="Unplaced"/>
</dbReference>
<keyword evidence="5" id="KW-1003">Cell membrane</keyword>
<dbReference type="Pfam" id="PF25610">
    <property type="entry name" value="HR1_TOCA"/>
    <property type="match status" value="1"/>
</dbReference>
<evidence type="ECO:0000313" key="16">
    <source>
        <dbReference type="Ensembl" id="ENSEBUP00000018100.1"/>
    </source>
</evidence>
<dbReference type="InterPro" id="IPR001060">
    <property type="entry name" value="FCH_dom"/>
</dbReference>
<evidence type="ECO:0000259" key="15">
    <source>
        <dbReference type="PROSITE" id="PS51860"/>
    </source>
</evidence>
<feature type="domain" description="SH3" evidence="13">
    <location>
        <begin position="456"/>
        <end position="515"/>
    </location>
</feature>
<protein>
    <submittedName>
        <fullName evidence="16">Uncharacterized protein</fullName>
    </submittedName>
</protein>
<dbReference type="SUPFAM" id="SSF50044">
    <property type="entry name" value="SH3-domain"/>
    <property type="match status" value="1"/>
</dbReference>
<evidence type="ECO:0000256" key="3">
    <source>
        <dbReference type="ARBA" id="ARBA00009426"/>
    </source>
</evidence>
<organism evidence="16 17">
    <name type="scientific">Eptatretus burgeri</name>
    <name type="common">Inshore hagfish</name>
    <dbReference type="NCBI Taxonomy" id="7764"/>
    <lineage>
        <taxon>Eukaryota</taxon>
        <taxon>Metazoa</taxon>
        <taxon>Chordata</taxon>
        <taxon>Craniata</taxon>
        <taxon>Vertebrata</taxon>
        <taxon>Cyclostomata</taxon>
        <taxon>Myxini</taxon>
        <taxon>Myxiniformes</taxon>
        <taxon>Myxinidae</taxon>
        <taxon>Eptatretinae</taxon>
        <taxon>Eptatretus</taxon>
    </lineage>
</organism>